<evidence type="ECO:0000256" key="4">
    <source>
        <dbReference type="SAM" id="MobiDB-lite"/>
    </source>
</evidence>
<evidence type="ECO:0000256" key="3">
    <source>
        <dbReference type="ARBA" id="ARBA00023002"/>
    </source>
</evidence>
<dbReference type="Gene3D" id="3.40.50.720">
    <property type="entry name" value="NAD(P)-binding Rossmann-like Domain"/>
    <property type="match status" value="1"/>
</dbReference>
<dbReference type="GO" id="GO:0016491">
    <property type="term" value="F:oxidoreductase activity"/>
    <property type="evidence" value="ECO:0007669"/>
    <property type="project" value="UniProtKB-KW"/>
</dbReference>
<comment type="caution">
    <text evidence="6">The sequence shown here is derived from an EMBL/GenBank/DDBJ whole genome shotgun (WGS) entry which is preliminary data.</text>
</comment>
<evidence type="ECO:0000256" key="2">
    <source>
        <dbReference type="ARBA" id="ARBA00022857"/>
    </source>
</evidence>
<sequence>MTSPATTPEPPDPISPLPGLPDPSPPAPTAPAPGAPDSTPPDPATLAPAALFDCSGQVAIVTGGASGIGLSSATALAAAGAHVVIAGLAESGPGRAAAELSASGLDVVGEICDLTDDDQLAKLVERTRERAGRIDTVLANAGAALDRPGGLDSVETLDAMYRLHVRSVALLAELTLPTMAAVGGGAFIVMSSIAGLRGNRALAGYGVTKAANAQLVRNLAVQWGSKGVRANAISPGVISTDFAKPITGGGAAALARLAKTPLGRFGKPEEVAGAVVWLASRAGAFVSGQNIVIDGGTLIAD</sequence>
<keyword evidence="7" id="KW-1185">Reference proteome</keyword>
<dbReference type="InterPro" id="IPR057326">
    <property type="entry name" value="KR_dom"/>
</dbReference>
<proteinExistence type="inferred from homology"/>
<evidence type="ECO:0000259" key="5">
    <source>
        <dbReference type="SMART" id="SM00822"/>
    </source>
</evidence>
<keyword evidence="2" id="KW-0521">NADP</keyword>
<dbReference type="AlphaFoldDB" id="A0A7W4URL3"/>
<feature type="domain" description="Ketoreductase" evidence="5">
    <location>
        <begin position="57"/>
        <end position="226"/>
    </location>
</feature>
<dbReference type="EMBL" id="JACHWJ010000005">
    <property type="protein sequence ID" value="MBB2959083.1"/>
    <property type="molecule type" value="Genomic_DNA"/>
</dbReference>
<dbReference type="Pfam" id="PF13561">
    <property type="entry name" value="adh_short_C2"/>
    <property type="match status" value="1"/>
</dbReference>
<evidence type="ECO:0000313" key="6">
    <source>
        <dbReference type="EMBL" id="MBB2959083.1"/>
    </source>
</evidence>
<dbReference type="PRINTS" id="PR00081">
    <property type="entry name" value="GDHRDH"/>
</dbReference>
<protein>
    <submittedName>
        <fullName evidence="6">NAD(P)-dependent dehydrogenase (Short-subunit alcohol dehydrogenase family)</fullName>
    </submittedName>
</protein>
<dbReference type="FunFam" id="3.40.50.720:FF:000084">
    <property type="entry name" value="Short-chain dehydrogenase reductase"/>
    <property type="match status" value="1"/>
</dbReference>
<dbReference type="SMART" id="SM00822">
    <property type="entry name" value="PKS_KR"/>
    <property type="match status" value="1"/>
</dbReference>
<keyword evidence="3" id="KW-0560">Oxidoreductase</keyword>
<dbReference type="PANTHER" id="PTHR43618:SF8">
    <property type="entry name" value="7ALPHA-HYDROXYSTEROID DEHYDROGENASE"/>
    <property type="match status" value="1"/>
</dbReference>
<dbReference type="InterPro" id="IPR036291">
    <property type="entry name" value="NAD(P)-bd_dom_sf"/>
</dbReference>
<dbReference type="PANTHER" id="PTHR43618">
    <property type="entry name" value="7-ALPHA-HYDROXYSTEROID DEHYDROGENASE"/>
    <property type="match status" value="1"/>
</dbReference>
<feature type="region of interest" description="Disordered" evidence="4">
    <location>
        <begin position="1"/>
        <end position="47"/>
    </location>
</feature>
<feature type="compositionally biased region" description="Pro residues" evidence="4">
    <location>
        <begin position="7"/>
        <end position="43"/>
    </location>
</feature>
<dbReference type="Proteomes" id="UP000545286">
    <property type="component" value="Unassembled WGS sequence"/>
</dbReference>
<comment type="similarity">
    <text evidence="1">Belongs to the short-chain dehydrogenases/reductases (SDR) family.</text>
</comment>
<dbReference type="InterPro" id="IPR002347">
    <property type="entry name" value="SDR_fam"/>
</dbReference>
<dbReference type="InterPro" id="IPR052178">
    <property type="entry name" value="Sec_Metab_Biosynth_SDR"/>
</dbReference>
<dbReference type="CDD" id="cd05233">
    <property type="entry name" value="SDR_c"/>
    <property type="match status" value="1"/>
</dbReference>
<evidence type="ECO:0000256" key="1">
    <source>
        <dbReference type="ARBA" id="ARBA00006484"/>
    </source>
</evidence>
<organism evidence="6 7">
    <name type="scientific">Pseudoclavibacter helvolus</name>
    <dbReference type="NCBI Taxonomy" id="255205"/>
    <lineage>
        <taxon>Bacteria</taxon>
        <taxon>Bacillati</taxon>
        <taxon>Actinomycetota</taxon>
        <taxon>Actinomycetes</taxon>
        <taxon>Micrococcales</taxon>
        <taxon>Microbacteriaceae</taxon>
        <taxon>Pseudoclavibacter</taxon>
    </lineage>
</organism>
<evidence type="ECO:0000313" key="7">
    <source>
        <dbReference type="Proteomes" id="UP000545286"/>
    </source>
</evidence>
<accession>A0A7W4URL3</accession>
<gene>
    <name evidence="6" type="ORF">FHX72_003235</name>
</gene>
<reference evidence="6 7" key="1">
    <citation type="submission" date="2020-08" db="EMBL/GenBank/DDBJ databases">
        <title>Sequencing the genomes of 1000 actinobacteria strains.</title>
        <authorList>
            <person name="Klenk H.-P."/>
        </authorList>
    </citation>
    <scope>NUCLEOTIDE SEQUENCE [LARGE SCALE GENOMIC DNA]</scope>
    <source>
        <strain evidence="6 7">DSM 20419</strain>
    </source>
</reference>
<dbReference type="RefSeq" id="WP_183626336.1">
    <property type="nucleotide sequence ID" value="NZ_JACHWJ010000005.1"/>
</dbReference>
<dbReference type="SUPFAM" id="SSF51735">
    <property type="entry name" value="NAD(P)-binding Rossmann-fold domains"/>
    <property type="match status" value="1"/>
</dbReference>
<name>A0A7W4URL3_9MICO</name>